<name>A0A9K3NBU7_HELAN</name>
<evidence type="ECO:0000313" key="3">
    <source>
        <dbReference type="Proteomes" id="UP000215914"/>
    </source>
</evidence>
<dbReference type="SUPFAM" id="SSF54495">
    <property type="entry name" value="UBC-like"/>
    <property type="match status" value="1"/>
</dbReference>
<organism evidence="2 3">
    <name type="scientific">Helianthus annuus</name>
    <name type="common">Common sunflower</name>
    <dbReference type="NCBI Taxonomy" id="4232"/>
    <lineage>
        <taxon>Eukaryota</taxon>
        <taxon>Viridiplantae</taxon>
        <taxon>Streptophyta</taxon>
        <taxon>Embryophyta</taxon>
        <taxon>Tracheophyta</taxon>
        <taxon>Spermatophyta</taxon>
        <taxon>Magnoliopsida</taxon>
        <taxon>eudicotyledons</taxon>
        <taxon>Gunneridae</taxon>
        <taxon>Pentapetalae</taxon>
        <taxon>asterids</taxon>
        <taxon>campanulids</taxon>
        <taxon>Asterales</taxon>
        <taxon>Asteraceae</taxon>
        <taxon>Asteroideae</taxon>
        <taxon>Heliantheae alliance</taxon>
        <taxon>Heliantheae</taxon>
        <taxon>Helianthus</taxon>
    </lineage>
</organism>
<dbReference type="PROSITE" id="PS50127">
    <property type="entry name" value="UBC_2"/>
    <property type="match status" value="1"/>
</dbReference>
<sequence>MSILNNDWSPTMGIKAIVIALQALLSDPDLSDPLDEYVMSHYRASRESFNSNARYYTEKYAKERNPPPQLTTRTSGTRRVTRIPKRLDGFLL</sequence>
<dbReference type="InterPro" id="IPR016135">
    <property type="entry name" value="UBQ-conjugating_enzyme/RWD"/>
</dbReference>
<comment type="caution">
    <text evidence="2">The sequence shown here is derived from an EMBL/GenBank/DDBJ whole genome shotgun (WGS) entry which is preliminary data.</text>
</comment>
<dbReference type="EMBL" id="MNCJ02000323">
    <property type="protein sequence ID" value="KAF5793778.1"/>
    <property type="molecule type" value="Genomic_DNA"/>
</dbReference>
<evidence type="ECO:0000313" key="2">
    <source>
        <dbReference type="EMBL" id="KAF5793778.1"/>
    </source>
</evidence>
<evidence type="ECO:0000259" key="1">
    <source>
        <dbReference type="PROSITE" id="PS50127"/>
    </source>
</evidence>
<dbReference type="AlphaFoldDB" id="A0A9K3NBU7"/>
<feature type="domain" description="UBC core" evidence="1">
    <location>
        <begin position="1"/>
        <end position="62"/>
    </location>
</feature>
<dbReference type="Gene3D" id="3.10.110.10">
    <property type="entry name" value="Ubiquitin Conjugating Enzyme"/>
    <property type="match status" value="1"/>
</dbReference>
<reference evidence="2" key="2">
    <citation type="submission" date="2020-06" db="EMBL/GenBank/DDBJ databases">
        <title>Helianthus annuus Genome sequencing and assembly Release 2.</title>
        <authorList>
            <person name="Gouzy J."/>
            <person name="Langlade N."/>
            <person name="Munos S."/>
        </authorList>
    </citation>
    <scope>NUCLEOTIDE SEQUENCE</scope>
    <source>
        <tissue evidence="2">Leaves</tissue>
    </source>
</reference>
<proteinExistence type="predicted"/>
<accession>A0A9K3NBU7</accession>
<dbReference type="InterPro" id="IPR000608">
    <property type="entry name" value="UBC"/>
</dbReference>
<reference evidence="2" key="1">
    <citation type="journal article" date="2017" name="Nature">
        <title>The sunflower genome provides insights into oil metabolism, flowering and Asterid evolution.</title>
        <authorList>
            <person name="Badouin H."/>
            <person name="Gouzy J."/>
            <person name="Grassa C.J."/>
            <person name="Murat F."/>
            <person name="Staton S.E."/>
            <person name="Cottret L."/>
            <person name="Lelandais-Briere C."/>
            <person name="Owens G.L."/>
            <person name="Carrere S."/>
            <person name="Mayjonade B."/>
            <person name="Legrand L."/>
            <person name="Gill N."/>
            <person name="Kane N.C."/>
            <person name="Bowers J.E."/>
            <person name="Hubner S."/>
            <person name="Bellec A."/>
            <person name="Berard A."/>
            <person name="Berges H."/>
            <person name="Blanchet N."/>
            <person name="Boniface M.C."/>
            <person name="Brunel D."/>
            <person name="Catrice O."/>
            <person name="Chaidir N."/>
            <person name="Claudel C."/>
            <person name="Donnadieu C."/>
            <person name="Faraut T."/>
            <person name="Fievet G."/>
            <person name="Helmstetter N."/>
            <person name="King M."/>
            <person name="Knapp S.J."/>
            <person name="Lai Z."/>
            <person name="Le Paslier M.C."/>
            <person name="Lippi Y."/>
            <person name="Lorenzon L."/>
            <person name="Mandel J.R."/>
            <person name="Marage G."/>
            <person name="Marchand G."/>
            <person name="Marquand E."/>
            <person name="Bret-Mestries E."/>
            <person name="Morien E."/>
            <person name="Nambeesan S."/>
            <person name="Nguyen T."/>
            <person name="Pegot-Espagnet P."/>
            <person name="Pouilly N."/>
            <person name="Raftis F."/>
            <person name="Sallet E."/>
            <person name="Schiex T."/>
            <person name="Thomas J."/>
            <person name="Vandecasteele C."/>
            <person name="Vares D."/>
            <person name="Vear F."/>
            <person name="Vautrin S."/>
            <person name="Crespi M."/>
            <person name="Mangin B."/>
            <person name="Burke J.M."/>
            <person name="Salse J."/>
            <person name="Munos S."/>
            <person name="Vincourt P."/>
            <person name="Rieseberg L.H."/>
            <person name="Langlade N.B."/>
        </authorList>
    </citation>
    <scope>NUCLEOTIDE SEQUENCE</scope>
    <source>
        <tissue evidence="2">Leaves</tissue>
    </source>
</reference>
<dbReference type="Gramene" id="mRNA:HanXRQr2_Chr08g0320281">
    <property type="protein sequence ID" value="mRNA:HanXRQr2_Chr08g0320281"/>
    <property type="gene ID" value="HanXRQr2_Chr08g0320281"/>
</dbReference>
<keyword evidence="3" id="KW-1185">Reference proteome</keyword>
<gene>
    <name evidence="2" type="ORF">HanXRQr2_Chr08g0320281</name>
</gene>
<dbReference type="Proteomes" id="UP000215914">
    <property type="component" value="Unassembled WGS sequence"/>
</dbReference>
<protein>
    <submittedName>
        <fullName evidence="2">Ubiquitin-conjugating enzyme E2, ubiquitin-conjugating enzyme/RWD</fullName>
    </submittedName>
</protein>
<dbReference type="Pfam" id="PF00179">
    <property type="entry name" value="UQ_con"/>
    <property type="match status" value="1"/>
</dbReference>